<comment type="caution">
    <text evidence="10">Lacks conserved residue(s) required for the propagation of feature annotation.</text>
</comment>
<dbReference type="InterPro" id="IPR046363">
    <property type="entry name" value="MS_N_TIM-barrel_dom"/>
</dbReference>
<dbReference type="Pfam" id="PF20658">
    <property type="entry name" value="MSG_insertion"/>
    <property type="match status" value="1"/>
</dbReference>
<dbReference type="PANTHER" id="PTHR42739">
    <property type="entry name" value="MALATE SYNTHASE G"/>
    <property type="match status" value="1"/>
</dbReference>
<dbReference type="GO" id="GO:0000287">
    <property type="term" value="F:magnesium ion binding"/>
    <property type="evidence" value="ECO:0007669"/>
    <property type="project" value="TreeGrafter"/>
</dbReference>
<evidence type="ECO:0000256" key="6">
    <source>
        <dbReference type="ARBA" id="ARBA00022723"/>
    </source>
</evidence>
<feature type="binding site" evidence="10">
    <location>
        <position position="533"/>
    </location>
    <ligand>
        <name>acetyl-CoA</name>
        <dbReference type="ChEBI" id="CHEBI:57288"/>
    </ligand>
</feature>
<keyword evidence="12" id="KW-0175">Coiled coil</keyword>
<dbReference type="EMBL" id="PVNS01000006">
    <property type="protein sequence ID" value="PRO65706.1"/>
    <property type="molecule type" value="Genomic_DNA"/>
</dbReference>
<comment type="subcellular location">
    <subcellularLocation>
        <location evidence="10">Cytoplasm</location>
    </subcellularLocation>
</comment>
<dbReference type="SUPFAM" id="SSF51645">
    <property type="entry name" value="Malate synthase G"/>
    <property type="match status" value="1"/>
</dbReference>
<protein>
    <recommendedName>
        <fullName evidence="10">Malate synthase G</fullName>
        <ecNumber evidence="10">2.3.3.9</ecNumber>
    </recommendedName>
</protein>
<evidence type="ECO:0000256" key="5">
    <source>
        <dbReference type="ARBA" id="ARBA00022679"/>
    </source>
</evidence>
<evidence type="ECO:0000256" key="2">
    <source>
        <dbReference type="ARBA" id="ARBA00022435"/>
    </source>
</evidence>
<feature type="binding site" evidence="10">
    <location>
        <position position="452"/>
    </location>
    <ligand>
        <name>Mg(2+)</name>
        <dbReference type="ChEBI" id="CHEBI:18420"/>
    </ligand>
</feature>
<keyword evidence="8 10" id="KW-0558">Oxidation</keyword>
<dbReference type="AlphaFoldDB" id="A0A2P6MHE1"/>
<comment type="similarity">
    <text evidence="10">Belongs to the malate synthase family. GlcB subfamily.</text>
</comment>
<dbReference type="InterPro" id="IPR048356">
    <property type="entry name" value="MS_N"/>
</dbReference>
<comment type="cofactor">
    <cofactor evidence="1 10">
        <name>Mg(2+)</name>
        <dbReference type="ChEBI" id="CHEBI:18420"/>
    </cofactor>
</comment>
<gene>
    <name evidence="10" type="primary">glcB</name>
    <name evidence="17" type="ORF">C6I21_07335</name>
</gene>
<keyword evidence="6 10" id="KW-0479">Metal-binding</keyword>
<dbReference type="InterPro" id="IPR006253">
    <property type="entry name" value="Malate_synthG"/>
</dbReference>
<evidence type="ECO:0000256" key="9">
    <source>
        <dbReference type="ARBA" id="ARBA00047918"/>
    </source>
</evidence>
<keyword evidence="7 10" id="KW-0460">Magnesium</keyword>
<evidence type="ECO:0000259" key="15">
    <source>
        <dbReference type="Pfam" id="PF20658"/>
    </source>
</evidence>
<comment type="caution">
    <text evidence="17">The sequence shown here is derived from an EMBL/GenBank/DDBJ whole genome shotgun (WGS) entry which is preliminary data.</text>
</comment>
<evidence type="ECO:0000313" key="18">
    <source>
        <dbReference type="Proteomes" id="UP000243650"/>
    </source>
</evidence>
<dbReference type="InterPro" id="IPR001465">
    <property type="entry name" value="Malate_synthase_TIM"/>
</dbReference>
<dbReference type="GO" id="GO:0004474">
    <property type="term" value="F:malate synthase activity"/>
    <property type="evidence" value="ECO:0007669"/>
    <property type="project" value="UniProtKB-UniRule"/>
</dbReference>
<evidence type="ECO:0000256" key="7">
    <source>
        <dbReference type="ARBA" id="ARBA00022842"/>
    </source>
</evidence>
<feature type="coiled-coil region" evidence="12">
    <location>
        <begin position="42"/>
        <end position="69"/>
    </location>
</feature>
<feature type="binding site" evidence="10">
    <location>
        <position position="116"/>
    </location>
    <ligand>
        <name>acetyl-CoA</name>
        <dbReference type="ChEBI" id="CHEBI:57288"/>
    </ligand>
</feature>
<comment type="function">
    <text evidence="10">Involved in the glycolate utilization. Catalyzes the condensation and subsequent hydrolysis of acetyl-coenzyme A (acetyl-CoA) and glyoxylate to form malate and CoA.</text>
</comment>
<dbReference type="UniPathway" id="UPA00703">
    <property type="reaction ID" value="UER00720"/>
</dbReference>
<keyword evidence="3 10" id="KW-0963">Cytoplasm</keyword>
<feature type="binding site" evidence="10">
    <location>
        <position position="307"/>
    </location>
    <ligand>
        <name>acetyl-CoA</name>
        <dbReference type="ChEBI" id="CHEBI:57288"/>
    </ligand>
</feature>
<feature type="domain" description="Malate synthase N-terminal" evidence="14">
    <location>
        <begin position="15"/>
        <end position="72"/>
    </location>
</feature>
<feature type="binding site" evidence="10">
    <location>
        <position position="270"/>
    </location>
    <ligand>
        <name>acetyl-CoA</name>
        <dbReference type="ChEBI" id="CHEBI:57288"/>
    </ligand>
</feature>
<feature type="binding site" evidence="10">
    <location>
        <position position="424"/>
    </location>
    <ligand>
        <name>glyoxylate</name>
        <dbReference type="ChEBI" id="CHEBI:36655"/>
    </ligand>
</feature>
<dbReference type="NCBIfam" id="NF002825">
    <property type="entry name" value="PRK02999.1"/>
    <property type="match status" value="1"/>
</dbReference>
<sequence length="716" mass="80399">MSWTEVEGIHIHETLYQFLEQDVLPKTSMETASFWKGAAALIREMQPQIRDVLQKREELEQRVHQYHKEHPGRPDPEAYRSFLTSINYLEEAAEPQPVQTTNIDPEVAEQAAPQLVVPLSNARYALNALNARWGSLYDALYGSDIIDETEGAEKGSTYNPARGARVTAYAKKLLDQWFPLEEGSHAEVSAYTRKENELVVTLEGGNETALQEPERFIGSSGEDTFYFLHHKLHTAIHIDRSHPVGRADPAGIKDIEMEAALTVIMDAEDSVAAVDADDKCTVYRNWLGLMEGTLRADMEKGGRTVTREPAPDKIYRNKAGGESRLRGRALQLIRNVGHLMTTDMILDENREPVSEGLVDGLVTALIGSLDHRQNRPNSPAGSIYIVKPKMHGPAEAALTDTLFSRIEELLGLPAYTIKVGVMDEEKRTSLQLRGAIQAVRRRIFFINTGFLDRTGDEIHTAFYAGPMIRKQEMKDAPWLAAYETANVEAGMEVLLHQRGQIGKGMWAMPDEMKQMLEQKQSQLRAGGSTAWVPSPTAAVIHAIHYHEVDMDDVYESLPPAAPEKMLIVPVEENPSWTDEEIQMELETNAQAILGYVVRWVDQGIGCSKVPNREGTALMEDRATLRIASQHMANWLYHGICSENDVHEVMRRMAALVDEQNAGDPAYRPIHPDLETHPAYQAALELVLEGHRQPNGYTEPILHRKRREVKEAQKQHS</sequence>
<dbReference type="InterPro" id="IPR011076">
    <property type="entry name" value="Malate_synth_sf"/>
</dbReference>
<dbReference type="GO" id="GO:0005829">
    <property type="term" value="C:cytosol"/>
    <property type="evidence" value="ECO:0007669"/>
    <property type="project" value="TreeGrafter"/>
</dbReference>
<dbReference type="Pfam" id="PF01274">
    <property type="entry name" value="MS_TIM-barrel"/>
    <property type="match status" value="1"/>
</dbReference>
<evidence type="ECO:0000256" key="10">
    <source>
        <dbReference type="HAMAP-Rule" id="MF_00641"/>
    </source>
</evidence>
<evidence type="ECO:0000259" key="14">
    <source>
        <dbReference type="Pfam" id="PF20656"/>
    </source>
</evidence>
<dbReference type="Pfam" id="PF20656">
    <property type="entry name" value="MS_N"/>
    <property type="match status" value="1"/>
</dbReference>
<feature type="domain" description="Malate synthase G alpha-beta insertion" evidence="15">
    <location>
        <begin position="158"/>
        <end position="223"/>
    </location>
</feature>
<evidence type="ECO:0000256" key="3">
    <source>
        <dbReference type="ARBA" id="ARBA00022490"/>
    </source>
</evidence>
<reference evidence="17 18" key="1">
    <citation type="submission" date="2018-03" db="EMBL/GenBank/DDBJ databases">
        <title>Bacillus urumqiensis sp. nov., a moderately haloalkaliphilic bacterium isolated from a salt lake.</title>
        <authorList>
            <person name="Zhao B."/>
            <person name="Liao Z."/>
        </authorList>
    </citation>
    <scope>NUCLEOTIDE SEQUENCE [LARGE SCALE GENOMIC DNA]</scope>
    <source>
        <strain evidence="17 18">BZ-SZ-XJ18</strain>
    </source>
</reference>
<feature type="binding site" evidence="10">
    <location>
        <position position="424"/>
    </location>
    <ligand>
        <name>Mg(2+)</name>
        <dbReference type="ChEBI" id="CHEBI:18420"/>
    </ligand>
</feature>
<feature type="modified residue" description="Cysteine sulfenic acid (-SOH)" evidence="10">
    <location>
        <position position="606"/>
    </location>
</feature>
<feature type="active site" description="Proton donor" evidence="10 11">
    <location>
        <position position="620"/>
    </location>
</feature>
<evidence type="ECO:0000259" key="13">
    <source>
        <dbReference type="Pfam" id="PF01274"/>
    </source>
</evidence>
<dbReference type="InterPro" id="IPR048355">
    <property type="entry name" value="MS_C"/>
</dbReference>
<evidence type="ECO:0000256" key="11">
    <source>
        <dbReference type="PIRSR" id="PIRSR601465-50"/>
    </source>
</evidence>
<dbReference type="RefSeq" id="WP_105958803.1">
    <property type="nucleotide sequence ID" value="NZ_PVNS01000006.1"/>
</dbReference>
<feature type="binding site" evidence="10">
    <location>
        <begin position="449"/>
        <end position="452"/>
    </location>
    <ligand>
        <name>glyoxylate</name>
        <dbReference type="ChEBI" id="CHEBI:36655"/>
    </ligand>
</feature>
<comment type="catalytic activity">
    <reaction evidence="9 10">
        <text>glyoxylate + acetyl-CoA + H2O = (S)-malate + CoA + H(+)</text>
        <dbReference type="Rhea" id="RHEA:18181"/>
        <dbReference type="ChEBI" id="CHEBI:15377"/>
        <dbReference type="ChEBI" id="CHEBI:15378"/>
        <dbReference type="ChEBI" id="CHEBI:15589"/>
        <dbReference type="ChEBI" id="CHEBI:36655"/>
        <dbReference type="ChEBI" id="CHEBI:57287"/>
        <dbReference type="ChEBI" id="CHEBI:57288"/>
        <dbReference type="EC" id="2.3.3.9"/>
    </reaction>
</comment>
<evidence type="ECO:0000256" key="4">
    <source>
        <dbReference type="ARBA" id="ARBA00022532"/>
    </source>
</evidence>
<comment type="subunit">
    <text evidence="10">Monomer.</text>
</comment>
<dbReference type="Gene3D" id="3.20.20.360">
    <property type="entry name" value="Malate synthase, domain 3"/>
    <property type="match status" value="2"/>
</dbReference>
<evidence type="ECO:0000256" key="8">
    <source>
        <dbReference type="ARBA" id="ARBA00023097"/>
    </source>
</evidence>
<evidence type="ECO:0000256" key="12">
    <source>
        <dbReference type="SAM" id="Coils"/>
    </source>
</evidence>
<dbReference type="InterPro" id="IPR048357">
    <property type="entry name" value="MSG_insertion"/>
</dbReference>
<dbReference type="PANTHER" id="PTHR42739:SF1">
    <property type="entry name" value="MALATE SYNTHASE G"/>
    <property type="match status" value="1"/>
</dbReference>
<evidence type="ECO:0000259" key="16">
    <source>
        <dbReference type="Pfam" id="PF20659"/>
    </source>
</evidence>
<dbReference type="GO" id="GO:0006099">
    <property type="term" value="P:tricarboxylic acid cycle"/>
    <property type="evidence" value="ECO:0007669"/>
    <property type="project" value="UniProtKB-KW"/>
</dbReference>
<dbReference type="HAMAP" id="MF_00641">
    <property type="entry name" value="Malate_synth_G"/>
    <property type="match status" value="1"/>
</dbReference>
<comment type="pathway">
    <text evidence="10">Carbohydrate metabolism; glyoxylate cycle; (S)-malate from isocitrate: step 2/2.</text>
</comment>
<keyword evidence="18" id="KW-1185">Reference proteome</keyword>
<feature type="domain" description="Malate synthase C-terminal" evidence="16">
    <location>
        <begin position="580"/>
        <end position="662"/>
    </location>
</feature>
<feature type="binding site" evidence="10">
    <location>
        <position position="334"/>
    </location>
    <ligand>
        <name>glyoxylate</name>
        <dbReference type="ChEBI" id="CHEBI:36655"/>
    </ligand>
</feature>
<dbReference type="Gene3D" id="1.20.1220.12">
    <property type="entry name" value="Malate synthase, domain III"/>
    <property type="match status" value="1"/>
</dbReference>
<dbReference type="GO" id="GO:0006097">
    <property type="term" value="P:glyoxylate cycle"/>
    <property type="evidence" value="ECO:0007669"/>
    <property type="project" value="UniProtKB-UniRule"/>
</dbReference>
<keyword evidence="5 10" id="KW-0808">Transferase</keyword>
<feature type="domain" description="Malate synthase TIM barrel" evidence="13">
    <location>
        <begin position="332"/>
        <end position="556"/>
    </location>
</feature>
<dbReference type="OrthoDB" id="9762054at2"/>
<name>A0A2P6MHE1_ALKUR</name>
<accession>A0A2P6MHE1</accession>
<dbReference type="GO" id="GO:0009436">
    <property type="term" value="P:glyoxylate catabolic process"/>
    <property type="evidence" value="ECO:0007669"/>
    <property type="project" value="TreeGrafter"/>
</dbReference>
<dbReference type="Pfam" id="PF20659">
    <property type="entry name" value="MS_C"/>
    <property type="match status" value="1"/>
</dbReference>
<keyword evidence="4 10" id="KW-0816">Tricarboxylic acid cycle</keyword>
<dbReference type="InterPro" id="IPR044856">
    <property type="entry name" value="Malate_synth_C_sf"/>
</dbReference>
<keyword evidence="2 10" id="KW-0329">Glyoxylate bypass</keyword>
<dbReference type="Proteomes" id="UP000243650">
    <property type="component" value="Unassembled WGS sequence"/>
</dbReference>
<evidence type="ECO:0000256" key="1">
    <source>
        <dbReference type="ARBA" id="ARBA00001946"/>
    </source>
</evidence>
<dbReference type="EC" id="2.3.3.9" evidence="10"/>
<feature type="active site" description="Proton acceptor" evidence="10 11">
    <location>
        <position position="334"/>
    </location>
</feature>
<proteinExistence type="inferred from homology"/>
<feature type="binding site" evidence="10">
    <location>
        <begin position="123"/>
        <end position="124"/>
    </location>
    <ligand>
        <name>acetyl-CoA</name>
        <dbReference type="ChEBI" id="CHEBI:57288"/>
    </ligand>
</feature>
<organism evidence="17 18">
    <name type="scientific">Alkalicoccus urumqiensis</name>
    <name type="common">Bacillus urumqiensis</name>
    <dbReference type="NCBI Taxonomy" id="1548213"/>
    <lineage>
        <taxon>Bacteria</taxon>
        <taxon>Bacillati</taxon>
        <taxon>Bacillota</taxon>
        <taxon>Bacilli</taxon>
        <taxon>Bacillales</taxon>
        <taxon>Bacillaceae</taxon>
        <taxon>Alkalicoccus</taxon>
    </lineage>
</organism>
<evidence type="ECO:0000313" key="17">
    <source>
        <dbReference type="EMBL" id="PRO65706.1"/>
    </source>
</evidence>